<keyword evidence="1" id="KW-1133">Transmembrane helix</keyword>
<dbReference type="RefSeq" id="WP_218405772.1">
    <property type="nucleotide sequence ID" value="NZ_JAGSPC010000005.1"/>
</dbReference>
<gene>
    <name evidence="3" type="ORF">KCG46_12485</name>
</gene>
<feature type="transmembrane region" description="Helical" evidence="1">
    <location>
        <begin position="392"/>
        <end position="411"/>
    </location>
</feature>
<dbReference type="AlphaFoldDB" id="A0A9X1F5Q4"/>
<dbReference type="InterPro" id="IPR002656">
    <property type="entry name" value="Acyl_transf_3_dom"/>
</dbReference>
<feature type="transmembrane region" description="Helical" evidence="1">
    <location>
        <begin position="115"/>
        <end position="138"/>
    </location>
</feature>
<feature type="transmembrane region" description="Helical" evidence="1">
    <location>
        <begin position="66"/>
        <end position="86"/>
    </location>
</feature>
<feature type="transmembrane region" description="Helical" evidence="1">
    <location>
        <begin position="203"/>
        <end position="223"/>
    </location>
</feature>
<evidence type="ECO:0000259" key="2">
    <source>
        <dbReference type="Pfam" id="PF01757"/>
    </source>
</evidence>
<evidence type="ECO:0000256" key="1">
    <source>
        <dbReference type="SAM" id="Phobius"/>
    </source>
</evidence>
<keyword evidence="1" id="KW-0472">Membrane</keyword>
<name>A0A9X1F5Q4_9SPHN</name>
<keyword evidence="1" id="KW-0812">Transmembrane</keyword>
<keyword evidence="3" id="KW-0012">Acyltransferase</keyword>
<reference evidence="3" key="1">
    <citation type="submission" date="2021-04" db="EMBL/GenBank/DDBJ databases">
        <authorList>
            <person name="Pira H."/>
            <person name="Risdian C."/>
            <person name="Wink J."/>
        </authorList>
    </citation>
    <scope>NUCLEOTIDE SEQUENCE</scope>
    <source>
        <strain evidence="3">WH158</strain>
    </source>
</reference>
<feature type="transmembrane region" description="Helical" evidence="1">
    <location>
        <begin position="177"/>
        <end position="197"/>
    </location>
</feature>
<feature type="transmembrane region" description="Helical" evidence="1">
    <location>
        <begin position="274"/>
        <end position="293"/>
    </location>
</feature>
<feature type="transmembrane region" description="Helical" evidence="1">
    <location>
        <begin position="417"/>
        <end position="437"/>
    </location>
</feature>
<sequence length="455" mass="49969">MLAMWSKARDLAQMAPPERNRWVDFLRAVSILAVVFGHWLMAGLYVDDAGELQRGDLLSVANWTHWLTWGFQVMPVFFLVGGFSNGMSWDATLRKSAPAQTGVYRDWLAARVQRLIAPTFPVLLLWAVLAVVMTQVGLERGQIRDATEAALIPVWFLSVYLVVTACTPLTRKAWERFGWLSFAIYIPLAMLTDWLTFSVGVPYVNFTNFLWVFLAIHQLGFAWRDGRFDNRLFALATFVVGLAILISITVYGFYPVSMVSAPGGFSNSLPPTLALFALGVTQVGLVLALEPLGRKMLDNLSIWSATVLMNGMIMTVYLWHLTAFVLVMTVMWIGFGGAGLSSVPGTGEWWASRPLWLGVYILALLPMIAIFAKHERSFGPIRGGRTVPKARVVAGVFLICAGLAATAGVTITSEQSWSGINLIVVAAPFVGAALLGFGPMYKWFSKTPAEEGSGS</sequence>
<feature type="transmembrane region" description="Helical" evidence="1">
    <location>
        <begin position="314"/>
        <end position="335"/>
    </location>
</feature>
<dbReference type="GO" id="GO:0016747">
    <property type="term" value="F:acyltransferase activity, transferring groups other than amino-acyl groups"/>
    <property type="evidence" value="ECO:0007669"/>
    <property type="project" value="InterPro"/>
</dbReference>
<feature type="transmembrane region" description="Helical" evidence="1">
    <location>
        <begin position="25"/>
        <end position="46"/>
    </location>
</feature>
<evidence type="ECO:0000313" key="4">
    <source>
        <dbReference type="Proteomes" id="UP001138681"/>
    </source>
</evidence>
<dbReference type="Proteomes" id="UP001138681">
    <property type="component" value="Unassembled WGS sequence"/>
</dbReference>
<proteinExistence type="predicted"/>
<keyword evidence="4" id="KW-1185">Reference proteome</keyword>
<protein>
    <submittedName>
        <fullName evidence="3">Acyltransferase</fullName>
    </submittedName>
</protein>
<accession>A0A9X1F5Q4</accession>
<feature type="domain" description="Acyltransferase 3" evidence="2">
    <location>
        <begin position="20"/>
        <end position="370"/>
    </location>
</feature>
<organism evidence="3 4">
    <name type="scientific">Erythrobacter crassostreae</name>
    <dbReference type="NCBI Taxonomy" id="2828328"/>
    <lineage>
        <taxon>Bacteria</taxon>
        <taxon>Pseudomonadati</taxon>
        <taxon>Pseudomonadota</taxon>
        <taxon>Alphaproteobacteria</taxon>
        <taxon>Sphingomonadales</taxon>
        <taxon>Erythrobacteraceae</taxon>
        <taxon>Erythrobacter/Porphyrobacter group</taxon>
        <taxon>Erythrobacter</taxon>
    </lineage>
</organism>
<feature type="transmembrane region" description="Helical" evidence="1">
    <location>
        <begin position="355"/>
        <end position="372"/>
    </location>
</feature>
<comment type="caution">
    <text evidence="3">The sequence shown here is derived from an EMBL/GenBank/DDBJ whole genome shotgun (WGS) entry which is preliminary data.</text>
</comment>
<feature type="transmembrane region" description="Helical" evidence="1">
    <location>
        <begin position="232"/>
        <end position="254"/>
    </location>
</feature>
<keyword evidence="3" id="KW-0808">Transferase</keyword>
<evidence type="ECO:0000313" key="3">
    <source>
        <dbReference type="EMBL" id="MBV7260389.1"/>
    </source>
</evidence>
<dbReference type="Pfam" id="PF01757">
    <property type="entry name" value="Acyl_transf_3"/>
    <property type="match status" value="1"/>
</dbReference>
<feature type="transmembrane region" description="Helical" evidence="1">
    <location>
        <begin position="150"/>
        <end position="170"/>
    </location>
</feature>
<dbReference type="EMBL" id="JAGSPC010000005">
    <property type="protein sequence ID" value="MBV7260389.1"/>
    <property type="molecule type" value="Genomic_DNA"/>
</dbReference>